<reference evidence="2 3" key="1">
    <citation type="journal article" date="2019" name="Int. J. Syst. Evol. Microbiol.">
        <title>The Global Catalogue of Microorganisms (GCM) 10K type strain sequencing project: providing services to taxonomists for standard genome sequencing and annotation.</title>
        <authorList>
            <consortium name="The Broad Institute Genomics Platform"/>
            <consortium name="The Broad Institute Genome Sequencing Center for Infectious Disease"/>
            <person name="Wu L."/>
            <person name="Ma J."/>
        </authorList>
    </citation>
    <scope>NUCLEOTIDE SEQUENCE [LARGE SCALE GENOMIC DNA]</scope>
    <source>
        <strain evidence="2 3">CGMCC 1.3239</strain>
    </source>
</reference>
<dbReference type="Gene3D" id="3.40.50.150">
    <property type="entry name" value="Vaccinia Virus protein VP39"/>
    <property type="match status" value="1"/>
</dbReference>
<feature type="domain" description="Methyltransferase type 12" evidence="1">
    <location>
        <begin position="45"/>
        <end position="163"/>
    </location>
</feature>
<dbReference type="GO" id="GO:0032259">
    <property type="term" value="P:methylation"/>
    <property type="evidence" value="ECO:0007669"/>
    <property type="project" value="UniProtKB-KW"/>
</dbReference>
<keyword evidence="3" id="KW-1185">Reference proteome</keyword>
<sequence>MSDFVEYLTAKRSVDDRALNRRVWDEFVSGLTDRATATDRPLRIVEVGAGVGSMVARLADWERLPGTVSYRAVDVSDECVTAARERVPEWLSAAGYATTVDDGVVTAELPDGDTRFEISFETADAREIVDDADAVIAAAFLDIVDPDRLLASLRDVLRPDGSLYAPCTFDGATHFSPAHPDDGRIESLYHRHMDEIRERPGSSRAARDVLERAPTHGYDVTAVGGGDWVVRPRGGTYPNGEDAFLDHLLATIDGALADYPADTLDPSVPEAWVSTRRAQLADGEFGLVAHHLDLLARLRSPRSPSTG</sequence>
<evidence type="ECO:0000259" key="1">
    <source>
        <dbReference type="Pfam" id="PF08242"/>
    </source>
</evidence>
<name>A0ABD5S853_9EURY</name>
<gene>
    <name evidence="2" type="ORF">ACFQEU_04460</name>
</gene>
<keyword evidence="2" id="KW-0808">Transferase</keyword>
<dbReference type="InterPro" id="IPR029063">
    <property type="entry name" value="SAM-dependent_MTases_sf"/>
</dbReference>
<protein>
    <submittedName>
        <fullName evidence="2">Methyltransferase</fullName>
    </submittedName>
</protein>
<dbReference type="InterPro" id="IPR013217">
    <property type="entry name" value="Methyltransf_12"/>
</dbReference>
<evidence type="ECO:0000313" key="3">
    <source>
        <dbReference type="Proteomes" id="UP001596442"/>
    </source>
</evidence>
<dbReference type="AlphaFoldDB" id="A0ABD5S853"/>
<evidence type="ECO:0000313" key="2">
    <source>
        <dbReference type="EMBL" id="MFC6752719.1"/>
    </source>
</evidence>
<keyword evidence="2" id="KW-0489">Methyltransferase</keyword>
<comment type="caution">
    <text evidence="2">The sequence shown here is derived from an EMBL/GenBank/DDBJ whole genome shotgun (WGS) entry which is preliminary data.</text>
</comment>
<dbReference type="SUPFAM" id="SSF53335">
    <property type="entry name" value="S-adenosyl-L-methionine-dependent methyltransferases"/>
    <property type="match status" value="1"/>
</dbReference>
<dbReference type="Proteomes" id="UP001596442">
    <property type="component" value="Unassembled WGS sequence"/>
</dbReference>
<dbReference type="Pfam" id="PF08242">
    <property type="entry name" value="Methyltransf_12"/>
    <property type="match status" value="1"/>
</dbReference>
<dbReference type="GO" id="GO:0008168">
    <property type="term" value="F:methyltransferase activity"/>
    <property type="evidence" value="ECO:0007669"/>
    <property type="project" value="UniProtKB-KW"/>
</dbReference>
<accession>A0ABD5S853</accession>
<dbReference type="RefSeq" id="WP_379779670.1">
    <property type="nucleotide sequence ID" value="NZ_JBHSWW010000036.1"/>
</dbReference>
<dbReference type="EMBL" id="JBHSWW010000036">
    <property type="protein sequence ID" value="MFC6752719.1"/>
    <property type="molecule type" value="Genomic_DNA"/>
</dbReference>
<proteinExistence type="predicted"/>
<organism evidence="2 3">
    <name type="scientific">Halorubrum tibetense</name>
    <dbReference type="NCBI Taxonomy" id="175631"/>
    <lineage>
        <taxon>Archaea</taxon>
        <taxon>Methanobacteriati</taxon>
        <taxon>Methanobacteriota</taxon>
        <taxon>Stenosarchaea group</taxon>
        <taxon>Halobacteria</taxon>
        <taxon>Halobacteriales</taxon>
        <taxon>Haloferacaceae</taxon>
        <taxon>Halorubrum</taxon>
    </lineage>
</organism>